<dbReference type="RefSeq" id="WP_161276242.1">
    <property type="nucleotide sequence ID" value="NZ_WWUZ01000006.1"/>
</dbReference>
<dbReference type="EMBL" id="WWVF01000019">
    <property type="protein sequence ID" value="MZS89524.1"/>
    <property type="molecule type" value="Genomic_DNA"/>
</dbReference>
<gene>
    <name evidence="1" type="ORF">GT712_10685</name>
</gene>
<accession>A0A6L8XU37</accession>
<comment type="caution">
    <text evidence="1">The sequence shown here is derived from an EMBL/GenBank/DDBJ whole genome shotgun (WGS) entry which is preliminary data.</text>
</comment>
<evidence type="ECO:0000313" key="1">
    <source>
        <dbReference type="EMBL" id="MZS89524.1"/>
    </source>
</evidence>
<name>A0A6L8XU37_9FIRM</name>
<protein>
    <recommendedName>
        <fullName evidence="3">PcfJ-like protein</fullName>
    </recommendedName>
</protein>
<dbReference type="InterPro" id="IPR025586">
    <property type="entry name" value="PcfJ"/>
</dbReference>
<dbReference type="Proteomes" id="UP000477156">
    <property type="component" value="Unassembled WGS sequence"/>
</dbReference>
<dbReference type="Pfam" id="PF14284">
    <property type="entry name" value="PcfJ"/>
    <property type="match status" value="1"/>
</dbReference>
<sequence>MKYKLIEKVPIPIPRHKNKKDIGEKIIVKAQTEKEYLILDLFRYKRYISRYVLNTETGEHAGRYEQGDWNTQKLIRIMGYDPLYESFYNSRILEKVRWDTKEDIETVKNAVQTVYSDKYLLSKIESMEEDYGKEKRLRSLDNKYRKIDRLMEGITDNDEEFKEWLYKICSTERYLFWNKGNNTYGCSNCGSQILEKNLDKPRQGETRKCPECGQPAVVKKRTQRIWSKTRACKLERITPEYGVARHYRAEIEHCINGHRVFLEEGVRILLYNKGHVRPNYMIFYNQDGETYEWSNGLTRSDWYTSNPQNKRMEDCFLYPKGIPEALKGTEYESVTNAFVEMARLGLMLNYNSLMAAGCRLHKLGTMMEYLAKGRFYRLCKETARSCWAYNGSYPGPLSVNGNSIEEVMGLTDKQKINRLRDENGGCIRLEWLKYAEAYGCKIPKNTMDYLEENRIATKEIEELPDEITDRMSIEQIVNYIRKQAGKHYETPKRALSQWVDYLFMRKAQNKNLNDELFYKPKDLKQRHDELITDKKKLDTVRRMSENPELRQQEARIMEEKFPGTTEVMKEVKEKYEFAAEGYRMIMPENPVEIVREGYALHHCAGSSERYFNRIENRETFIGFLRREQEPGIPFYTIEFEPGGTIRQNRSYYDEEPGIEEIRGFLKLWQKEIKKRLTKEDKKHAAKSAILREQNIKELQKNQNTFVLKKLEEDFMEAI</sequence>
<reference evidence="1 2" key="1">
    <citation type="journal article" date="2019" name="Nat. Med.">
        <title>A library of human gut bacterial isolates paired with longitudinal multiomics data enables mechanistic microbiome research.</title>
        <authorList>
            <person name="Poyet M."/>
            <person name="Groussin M."/>
            <person name="Gibbons S.M."/>
            <person name="Avila-Pacheco J."/>
            <person name="Jiang X."/>
            <person name="Kearney S.M."/>
            <person name="Perrotta A.R."/>
            <person name="Berdy B."/>
            <person name="Zhao S."/>
            <person name="Lieberman T.D."/>
            <person name="Swanson P.K."/>
            <person name="Smith M."/>
            <person name="Roesemann S."/>
            <person name="Alexander J.E."/>
            <person name="Rich S.A."/>
            <person name="Livny J."/>
            <person name="Vlamakis H."/>
            <person name="Clish C."/>
            <person name="Bullock K."/>
            <person name="Deik A."/>
            <person name="Scott J."/>
            <person name="Pierce K.A."/>
            <person name="Xavier R.J."/>
            <person name="Alm E.J."/>
        </authorList>
    </citation>
    <scope>NUCLEOTIDE SEQUENCE [LARGE SCALE GENOMIC DNA]</scope>
    <source>
        <strain evidence="1 2">BIOML-A12</strain>
    </source>
</reference>
<proteinExistence type="predicted"/>
<evidence type="ECO:0000313" key="2">
    <source>
        <dbReference type="Proteomes" id="UP000477156"/>
    </source>
</evidence>
<organism evidence="1 2">
    <name type="scientific">Blautia wexlerae</name>
    <dbReference type="NCBI Taxonomy" id="418240"/>
    <lineage>
        <taxon>Bacteria</taxon>
        <taxon>Bacillati</taxon>
        <taxon>Bacillota</taxon>
        <taxon>Clostridia</taxon>
        <taxon>Lachnospirales</taxon>
        <taxon>Lachnospiraceae</taxon>
        <taxon>Blautia</taxon>
    </lineage>
</organism>
<dbReference type="Gene3D" id="2.20.28.30">
    <property type="entry name" value="RNA polymerase ii, chain L"/>
    <property type="match status" value="1"/>
</dbReference>
<evidence type="ECO:0008006" key="3">
    <source>
        <dbReference type="Google" id="ProtNLM"/>
    </source>
</evidence>
<dbReference type="AlphaFoldDB" id="A0A6L8XU37"/>